<dbReference type="Proteomes" id="UP000037460">
    <property type="component" value="Unassembled WGS sequence"/>
</dbReference>
<protein>
    <submittedName>
        <fullName evidence="2">Weakly cyanobacterial exoribonuclease</fullName>
    </submittedName>
</protein>
<organism evidence="2 3">
    <name type="scientific">Chrysochromulina tobinii</name>
    <dbReference type="NCBI Taxonomy" id="1460289"/>
    <lineage>
        <taxon>Eukaryota</taxon>
        <taxon>Haptista</taxon>
        <taxon>Haptophyta</taxon>
        <taxon>Prymnesiophyceae</taxon>
        <taxon>Prymnesiales</taxon>
        <taxon>Chrysochromulinaceae</taxon>
        <taxon>Chrysochromulina</taxon>
    </lineage>
</organism>
<gene>
    <name evidence="2" type="ORF">Ctob_016731</name>
</gene>
<keyword evidence="1" id="KW-0732">Signal</keyword>
<proteinExistence type="predicted"/>
<keyword evidence="3" id="KW-1185">Reference proteome</keyword>
<evidence type="ECO:0000256" key="1">
    <source>
        <dbReference type="SAM" id="SignalP"/>
    </source>
</evidence>
<evidence type="ECO:0000313" key="3">
    <source>
        <dbReference type="Proteomes" id="UP000037460"/>
    </source>
</evidence>
<feature type="non-terminal residue" evidence="2">
    <location>
        <position position="426"/>
    </location>
</feature>
<feature type="signal peptide" evidence="1">
    <location>
        <begin position="1"/>
        <end position="22"/>
    </location>
</feature>
<sequence>MGFGVGSMMNFFVATGLLVAAAWSPPNILCPRTPLRPARGAILLHAVTPSTDSLLCSGAAVELWHEGGLAVGNFRSRAEGSNALIVELSSGRSIKVDGGQLVDVWAADAGYPSTPDGWTSLQAEAAGLLAELPPHMLDLRPLWQRLLTEKAAARERVDSSRVAQELFTSPHRQGPSARQRLVQRLAAGQLLAAERTLFKRVPIELAQWSGDAPSAADVPVRWARGGFKVLPRSTSSSQAEASLIEAMRARHASMRQEEAQGAFDQPANATGARELFIEVGQWVEGEADASARLGYSSGAWLDPFPREALAEGAERAEEVRLRREGYKQIAPSMLAASSGAAASAAAVPRQVGWLSWLPSAAEEEAACQVDDSDEGCNGLHGRVDLRSRCPRVYAIDSDSTDFRDDAISYDAQSRTLTVHIADLTSV</sequence>
<feature type="chain" id="PRO_5005603508" evidence="1">
    <location>
        <begin position="23"/>
        <end position="426"/>
    </location>
</feature>
<evidence type="ECO:0000313" key="2">
    <source>
        <dbReference type="EMBL" id="KOO53063.1"/>
    </source>
</evidence>
<name>A0A0M0LQR4_9EUKA</name>
<dbReference type="AlphaFoldDB" id="A0A0M0LQR4"/>
<reference evidence="3" key="1">
    <citation type="journal article" date="2015" name="PLoS Genet.">
        <title>Genome Sequence and Transcriptome Analyses of Chrysochromulina tobin: Metabolic Tools for Enhanced Algal Fitness in the Prominent Order Prymnesiales (Haptophyceae).</title>
        <authorList>
            <person name="Hovde B.T."/>
            <person name="Deodato C.R."/>
            <person name="Hunsperger H.M."/>
            <person name="Ryken S.A."/>
            <person name="Yost W."/>
            <person name="Jha R.K."/>
            <person name="Patterson J."/>
            <person name="Monnat R.J. Jr."/>
            <person name="Barlow S.B."/>
            <person name="Starkenburg S.R."/>
            <person name="Cattolico R.A."/>
        </authorList>
    </citation>
    <scope>NUCLEOTIDE SEQUENCE</scope>
    <source>
        <strain evidence="3">CCMP291</strain>
    </source>
</reference>
<accession>A0A0M0LQR4</accession>
<dbReference type="OrthoDB" id="372421at2759"/>
<comment type="caution">
    <text evidence="2">The sequence shown here is derived from an EMBL/GenBank/DDBJ whole genome shotgun (WGS) entry which is preliminary data.</text>
</comment>
<dbReference type="EMBL" id="JWZX01000397">
    <property type="protein sequence ID" value="KOO53063.1"/>
    <property type="molecule type" value="Genomic_DNA"/>
</dbReference>